<dbReference type="Pfam" id="PF00307">
    <property type="entry name" value="CH"/>
    <property type="match status" value="1"/>
</dbReference>
<dbReference type="InterPro" id="IPR036872">
    <property type="entry name" value="CH_dom_sf"/>
</dbReference>
<evidence type="ECO:0000256" key="3">
    <source>
        <dbReference type="ARBA" id="ARBA00008223"/>
    </source>
</evidence>
<dbReference type="InterPro" id="IPR001781">
    <property type="entry name" value="Znf_LIM"/>
</dbReference>
<keyword evidence="14" id="KW-0009">Actin-binding</keyword>
<comment type="similarity">
    <text evidence="3">Belongs to the Mical family.</text>
</comment>
<keyword evidence="10" id="KW-0521">NADP</keyword>
<feature type="domain" description="Calponin-homology (CH)" evidence="17">
    <location>
        <begin position="198"/>
        <end position="301"/>
    </location>
</feature>
<organism evidence="19 20">
    <name type="scientific">Ameca splendens</name>
    <dbReference type="NCBI Taxonomy" id="208324"/>
    <lineage>
        <taxon>Eukaryota</taxon>
        <taxon>Metazoa</taxon>
        <taxon>Chordata</taxon>
        <taxon>Craniata</taxon>
        <taxon>Vertebrata</taxon>
        <taxon>Euteleostomi</taxon>
        <taxon>Actinopterygii</taxon>
        <taxon>Neopterygii</taxon>
        <taxon>Teleostei</taxon>
        <taxon>Neoteleostei</taxon>
        <taxon>Acanthomorphata</taxon>
        <taxon>Ovalentaria</taxon>
        <taxon>Atherinomorphae</taxon>
        <taxon>Cyprinodontiformes</taxon>
        <taxon>Goodeidae</taxon>
        <taxon>Ameca</taxon>
    </lineage>
</organism>
<keyword evidence="5" id="KW-0963">Cytoplasm</keyword>
<evidence type="ECO:0000256" key="5">
    <source>
        <dbReference type="ARBA" id="ARBA00022490"/>
    </source>
</evidence>
<comment type="caution">
    <text evidence="19">The sequence shown here is derived from an EMBL/GenBank/DDBJ whole genome shotgun (WGS) entry which is preliminary data.</text>
</comment>
<dbReference type="PANTHER" id="PTHR23167">
    <property type="entry name" value="CALPONIN HOMOLOGY DOMAIN-CONTAINING PROTEIN DDB_G0272472-RELATED"/>
    <property type="match status" value="1"/>
</dbReference>
<feature type="domain" description="LIM zinc-binding" evidence="18">
    <location>
        <begin position="428"/>
        <end position="490"/>
    </location>
</feature>
<dbReference type="PANTHER" id="PTHR23167:SF39">
    <property type="entry name" value="[F-ACTIN]-MONOOXYGENASE MICAL2"/>
    <property type="match status" value="1"/>
</dbReference>
<keyword evidence="6" id="KW-0285">Flavoprotein</keyword>
<dbReference type="PROSITE" id="PS00478">
    <property type="entry name" value="LIM_DOMAIN_1"/>
    <property type="match status" value="1"/>
</dbReference>
<dbReference type="SMART" id="SM00033">
    <property type="entry name" value="CH"/>
    <property type="match status" value="1"/>
</dbReference>
<keyword evidence="11" id="KW-0560">Oxidoreductase</keyword>
<comment type="cofactor">
    <cofactor evidence="1">
        <name>FAD</name>
        <dbReference type="ChEBI" id="CHEBI:57692"/>
    </cofactor>
</comment>
<evidence type="ECO:0000256" key="1">
    <source>
        <dbReference type="ARBA" id="ARBA00001974"/>
    </source>
</evidence>
<dbReference type="Gene3D" id="2.10.110.10">
    <property type="entry name" value="Cysteine Rich Protein"/>
    <property type="match status" value="1"/>
</dbReference>
<dbReference type="InterPro" id="IPR036188">
    <property type="entry name" value="FAD/NAD-bd_sf"/>
</dbReference>
<proteinExistence type="inferred from homology"/>
<dbReference type="Proteomes" id="UP001469553">
    <property type="component" value="Unassembled WGS sequence"/>
</dbReference>
<evidence type="ECO:0000256" key="10">
    <source>
        <dbReference type="ARBA" id="ARBA00022857"/>
    </source>
</evidence>
<dbReference type="SUPFAM" id="SSF57716">
    <property type="entry name" value="Glucocorticoid receptor-like (DNA-binding domain)"/>
    <property type="match status" value="2"/>
</dbReference>
<keyword evidence="12" id="KW-0503">Monooxygenase</keyword>
<reference evidence="19 20" key="1">
    <citation type="submission" date="2021-06" db="EMBL/GenBank/DDBJ databases">
        <authorList>
            <person name="Palmer J.M."/>
        </authorList>
    </citation>
    <scope>NUCLEOTIDE SEQUENCE [LARGE SCALE GENOMIC DNA]</scope>
    <source>
        <strain evidence="19 20">AS_MEX2019</strain>
        <tissue evidence="19">Muscle</tissue>
    </source>
</reference>
<dbReference type="SUPFAM" id="SSF47576">
    <property type="entry name" value="Calponin-homology domain, CH-domain"/>
    <property type="match status" value="1"/>
</dbReference>
<protein>
    <recommendedName>
        <fullName evidence="4">F-actin monooxygenase</fullName>
        <ecNumber evidence="4">1.14.13.225</ecNumber>
    </recommendedName>
</protein>
<dbReference type="EMBL" id="JAHRIP010087208">
    <property type="protein sequence ID" value="MEQ2315762.1"/>
    <property type="molecule type" value="Genomic_DNA"/>
</dbReference>
<dbReference type="PROSITE" id="PS50021">
    <property type="entry name" value="CH"/>
    <property type="match status" value="1"/>
</dbReference>
<dbReference type="Pfam" id="PF00412">
    <property type="entry name" value="LIM"/>
    <property type="match status" value="1"/>
</dbReference>
<evidence type="ECO:0000313" key="19">
    <source>
        <dbReference type="EMBL" id="MEQ2315762.1"/>
    </source>
</evidence>
<dbReference type="Pfam" id="PF25413">
    <property type="entry name" value="Rossman_Mical"/>
    <property type="match status" value="1"/>
</dbReference>
<evidence type="ECO:0000256" key="6">
    <source>
        <dbReference type="ARBA" id="ARBA00022630"/>
    </source>
</evidence>
<evidence type="ECO:0000256" key="11">
    <source>
        <dbReference type="ARBA" id="ARBA00023002"/>
    </source>
</evidence>
<keyword evidence="8" id="KW-0274">FAD</keyword>
<dbReference type="InterPro" id="IPR050540">
    <property type="entry name" value="F-actin_Monoox_Mical"/>
</dbReference>
<dbReference type="PROSITE" id="PS50023">
    <property type="entry name" value="LIM_DOMAIN_2"/>
    <property type="match status" value="1"/>
</dbReference>
<evidence type="ECO:0000256" key="8">
    <source>
        <dbReference type="ARBA" id="ARBA00022827"/>
    </source>
</evidence>
<evidence type="ECO:0000256" key="13">
    <source>
        <dbReference type="ARBA" id="ARBA00023038"/>
    </source>
</evidence>
<evidence type="ECO:0000256" key="15">
    <source>
        <dbReference type="ARBA" id="ARBA00049522"/>
    </source>
</evidence>
<evidence type="ECO:0000256" key="4">
    <source>
        <dbReference type="ARBA" id="ARBA00012709"/>
    </source>
</evidence>
<dbReference type="EC" id="1.14.13.225" evidence="4"/>
<comment type="subcellular location">
    <subcellularLocation>
        <location evidence="2">Cytoplasm</location>
    </subcellularLocation>
</comment>
<keyword evidence="20" id="KW-1185">Reference proteome</keyword>
<dbReference type="Gene3D" id="1.10.418.10">
    <property type="entry name" value="Calponin-like domain"/>
    <property type="match status" value="1"/>
</dbReference>
<evidence type="ECO:0000256" key="16">
    <source>
        <dbReference type="PROSITE-ProRule" id="PRU00125"/>
    </source>
</evidence>
<keyword evidence="7 16" id="KW-0479">Metal-binding</keyword>
<accession>A0ABV1AB15</accession>
<evidence type="ECO:0000313" key="20">
    <source>
        <dbReference type="Proteomes" id="UP001469553"/>
    </source>
</evidence>
<evidence type="ECO:0000259" key="17">
    <source>
        <dbReference type="PROSITE" id="PS50021"/>
    </source>
</evidence>
<dbReference type="SMART" id="SM00132">
    <property type="entry name" value="LIM"/>
    <property type="match status" value="1"/>
</dbReference>
<dbReference type="InterPro" id="IPR057494">
    <property type="entry name" value="Rossman_Mical"/>
</dbReference>
<dbReference type="InterPro" id="IPR001715">
    <property type="entry name" value="CH_dom"/>
</dbReference>
<evidence type="ECO:0000256" key="14">
    <source>
        <dbReference type="ARBA" id="ARBA00023203"/>
    </source>
</evidence>
<comment type="catalytic activity">
    <reaction evidence="15">
        <text>L-methionyl-[F-actin] + NADPH + O2 + H(+) = L-methionyl-(R)-S-oxide-[F-actin] + NADP(+) + H2O</text>
        <dbReference type="Rhea" id="RHEA:51308"/>
        <dbReference type="Rhea" id="RHEA-COMP:12953"/>
        <dbReference type="Rhea" id="RHEA-COMP:12956"/>
        <dbReference type="ChEBI" id="CHEBI:15377"/>
        <dbReference type="ChEBI" id="CHEBI:15378"/>
        <dbReference type="ChEBI" id="CHEBI:15379"/>
        <dbReference type="ChEBI" id="CHEBI:16044"/>
        <dbReference type="ChEBI" id="CHEBI:45764"/>
        <dbReference type="ChEBI" id="CHEBI:57783"/>
        <dbReference type="ChEBI" id="CHEBI:58349"/>
        <dbReference type="EC" id="1.14.13.225"/>
    </reaction>
</comment>
<evidence type="ECO:0000256" key="9">
    <source>
        <dbReference type="ARBA" id="ARBA00022833"/>
    </source>
</evidence>
<gene>
    <name evidence="19" type="ORF">AMECASPLE_025767</name>
</gene>
<evidence type="ECO:0000256" key="12">
    <source>
        <dbReference type="ARBA" id="ARBA00023033"/>
    </source>
</evidence>
<evidence type="ECO:0000256" key="2">
    <source>
        <dbReference type="ARBA" id="ARBA00004496"/>
    </source>
</evidence>
<keyword evidence="9 16" id="KW-0862">Zinc</keyword>
<dbReference type="Gene3D" id="3.50.50.60">
    <property type="entry name" value="FAD/NAD(P)-binding domain"/>
    <property type="match status" value="1"/>
</dbReference>
<sequence length="633" mass="72513">MDTQMLLSSENVNQEALLSYAREAADFGTNYQLPTLDYAMNHCGQPDVAMFDFTSMHASENAALVRERFGHQLLVALVGDSLLEPFWPMGTGCARGFLAAFDTAWMVKSWAEGRKVLEVLAERESIYRLLPQTTPENMAKKFDQYTIDPSTRYPNLNSSCVRSHQVRHLYVTGELNSCSLDRAATIRRPVNLYRRESEVRPSRLLTWCQKQTEGYRNVSVTDLTSSWRSGIALCALIHRFKPQLIDFDSLNEEDHTANLKQAFDISEREFGIRPFTSALDLSAGEELDKTRMISYLSKFYELFRGTPLPASEDPRRVDENNEEYPTEEVRTNVNVLNVALTRKRVPKDEKKSDDTDSIYKRRRRFFYLEEATKYSSNSVSVQHERDPKENKVRSMASKLQAKFESKNSYMDHKTQGSSIRRTFSQSADKCHSCSKRVFMVERVCAEGLYFHRECFRCSTCNCALPLGAHAFNSEEGKLYCKLHFNKRNNETNLRRTFSLPPNRNRAQEQIAAAGESSQSSSSAELQRMPEAGSCMSFIKKRLNWSLSVTRAVFNAPWYLSYCARSAAQALTGHLRDNAHDYTLLYELLSMSLPLLFVLLEVLLQMYTENVPDGPSTLQPVLLWLQEQIGHRLI</sequence>
<evidence type="ECO:0000256" key="7">
    <source>
        <dbReference type="ARBA" id="ARBA00022723"/>
    </source>
</evidence>
<name>A0ABV1AB15_9TELE</name>
<evidence type="ECO:0000259" key="18">
    <source>
        <dbReference type="PROSITE" id="PS50023"/>
    </source>
</evidence>
<keyword evidence="13 16" id="KW-0440">LIM domain</keyword>